<gene>
    <name evidence="1" type="ORF">BU24DRAFT_418523</name>
</gene>
<organism evidence="1 2">
    <name type="scientific">Aaosphaeria arxii CBS 175.79</name>
    <dbReference type="NCBI Taxonomy" id="1450172"/>
    <lineage>
        <taxon>Eukaryota</taxon>
        <taxon>Fungi</taxon>
        <taxon>Dikarya</taxon>
        <taxon>Ascomycota</taxon>
        <taxon>Pezizomycotina</taxon>
        <taxon>Dothideomycetes</taxon>
        <taxon>Pleosporomycetidae</taxon>
        <taxon>Pleosporales</taxon>
        <taxon>Pleosporales incertae sedis</taxon>
        <taxon>Aaosphaeria</taxon>
    </lineage>
</organism>
<protein>
    <submittedName>
        <fullName evidence="1">Uncharacterized protein</fullName>
    </submittedName>
</protein>
<dbReference type="Proteomes" id="UP000799778">
    <property type="component" value="Unassembled WGS sequence"/>
</dbReference>
<reference evidence="1" key="1">
    <citation type="journal article" date="2020" name="Stud. Mycol.">
        <title>101 Dothideomycetes genomes: a test case for predicting lifestyles and emergence of pathogens.</title>
        <authorList>
            <person name="Haridas S."/>
            <person name="Albert R."/>
            <person name="Binder M."/>
            <person name="Bloem J."/>
            <person name="Labutti K."/>
            <person name="Salamov A."/>
            <person name="Andreopoulos B."/>
            <person name="Baker S."/>
            <person name="Barry K."/>
            <person name="Bills G."/>
            <person name="Bluhm B."/>
            <person name="Cannon C."/>
            <person name="Castanera R."/>
            <person name="Culley D."/>
            <person name="Daum C."/>
            <person name="Ezra D."/>
            <person name="Gonzalez J."/>
            <person name="Henrissat B."/>
            <person name="Kuo A."/>
            <person name="Liang C."/>
            <person name="Lipzen A."/>
            <person name="Lutzoni F."/>
            <person name="Magnuson J."/>
            <person name="Mondo S."/>
            <person name="Nolan M."/>
            <person name="Ohm R."/>
            <person name="Pangilinan J."/>
            <person name="Park H.-J."/>
            <person name="Ramirez L."/>
            <person name="Alfaro M."/>
            <person name="Sun H."/>
            <person name="Tritt A."/>
            <person name="Yoshinaga Y."/>
            <person name="Zwiers L.-H."/>
            <person name="Turgeon B."/>
            <person name="Goodwin S."/>
            <person name="Spatafora J."/>
            <person name="Crous P."/>
            <person name="Grigoriev I."/>
        </authorList>
    </citation>
    <scope>NUCLEOTIDE SEQUENCE</scope>
    <source>
        <strain evidence="1">CBS 175.79</strain>
    </source>
</reference>
<evidence type="ECO:0000313" key="1">
    <source>
        <dbReference type="EMBL" id="KAF2018949.1"/>
    </source>
</evidence>
<dbReference type="EMBL" id="ML978067">
    <property type="protein sequence ID" value="KAF2018949.1"/>
    <property type="molecule type" value="Genomic_DNA"/>
</dbReference>
<accession>A0A6A5Y113</accession>
<name>A0A6A5Y113_9PLEO</name>
<keyword evidence="2" id="KW-1185">Reference proteome</keyword>
<proteinExistence type="predicted"/>
<sequence>MANSHHYAALFAMQLASLPSHQFFFSTSLQPVEGNNKLVFEAPTTQKPLDNNAWGSHSPRAHELALLAYKAKAFGPHTVV</sequence>
<evidence type="ECO:0000313" key="2">
    <source>
        <dbReference type="Proteomes" id="UP000799778"/>
    </source>
</evidence>
<dbReference type="RefSeq" id="XP_033387288.1">
    <property type="nucleotide sequence ID" value="XM_033527000.1"/>
</dbReference>
<dbReference type="AlphaFoldDB" id="A0A6A5Y113"/>
<dbReference type="GeneID" id="54284397"/>